<reference evidence="7" key="1">
    <citation type="submission" date="2023-04" db="EMBL/GenBank/DDBJ databases">
        <authorList>
            <person name="Vijverberg K."/>
            <person name="Xiong W."/>
            <person name="Schranz E."/>
        </authorList>
    </citation>
    <scope>NUCLEOTIDE SEQUENCE</scope>
</reference>
<gene>
    <name evidence="7" type="ORF">LSALG_LOCUS40307</name>
</gene>
<evidence type="ECO:0000313" key="8">
    <source>
        <dbReference type="Proteomes" id="UP001177003"/>
    </source>
</evidence>
<dbReference type="Proteomes" id="UP001177003">
    <property type="component" value="Chromosome 9"/>
</dbReference>
<evidence type="ECO:0000256" key="1">
    <source>
        <dbReference type="ARBA" id="ARBA00004123"/>
    </source>
</evidence>
<keyword evidence="5" id="KW-0469">Meiosis</keyword>
<dbReference type="SUPFAM" id="SSF56019">
    <property type="entry name" value="The spindle assembly checkpoint protein mad2"/>
    <property type="match status" value="1"/>
</dbReference>
<dbReference type="PANTHER" id="PTHR48225">
    <property type="entry name" value="HORMA DOMAIN-CONTAINING PROTEIN 1"/>
    <property type="match status" value="1"/>
</dbReference>
<evidence type="ECO:0000313" key="7">
    <source>
        <dbReference type="EMBL" id="CAI9301781.1"/>
    </source>
</evidence>
<evidence type="ECO:0000256" key="5">
    <source>
        <dbReference type="ARBA" id="ARBA00023254"/>
    </source>
</evidence>
<protein>
    <recommendedName>
        <fullName evidence="6">HORMA domain-containing protein</fullName>
    </recommendedName>
</protein>
<dbReference type="InterPro" id="IPR036570">
    <property type="entry name" value="HORMA_dom_sf"/>
</dbReference>
<name>A0AA36ELP0_LACSI</name>
<dbReference type="PROSITE" id="PS50815">
    <property type="entry name" value="HORMA"/>
    <property type="match status" value="1"/>
</dbReference>
<proteinExistence type="predicted"/>
<dbReference type="GO" id="GO:0051321">
    <property type="term" value="P:meiotic cell cycle"/>
    <property type="evidence" value="ECO:0007669"/>
    <property type="project" value="UniProtKB-KW"/>
</dbReference>
<keyword evidence="3" id="KW-0158">Chromosome</keyword>
<dbReference type="Gene3D" id="3.30.900.10">
    <property type="entry name" value="HORMA domain"/>
    <property type="match status" value="1"/>
</dbReference>
<evidence type="ECO:0000256" key="4">
    <source>
        <dbReference type="ARBA" id="ARBA00023242"/>
    </source>
</evidence>
<dbReference type="EMBL" id="OX465085">
    <property type="protein sequence ID" value="CAI9301781.1"/>
    <property type="molecule type" value="Genomic_DNA"/>
</dbReference>
<dbReference type="Pfam" id="PF02301">
    <property type="entry name" value="HORMA"/>
    <property type="match status" value="1"/>
</dbReference>
<dbReference type="InterPro" id="IPR051294">
    <property type="entry name" value="HORMA_MeioticProgression"/>
</dbReference>
<dbReference type="GO" id="GO:0005694">
    <property type="term" value="C:chromosome"/>
    <property type="evidence" value="ECO:0007669"/>
    <property type="project" value="UniProtKB-SubCell"/>
</dbReference>
<evidence type="ECO:0000256" key="3">
    <source>
        <dbReference type="ARBA" id="ARBA00022454"/>
    </source>
</evidence>
<evidence type="ECO:0000256" key="2">
    <source>
        <dbReference type="ARBA" id="ARBA00004286"/>
    </source>
</evidence>
<accession>A0AA36ELP0</accession>
<dbReference type="InterPro" id="IPR003511">
    <property type="entry name" value="HORMA_dom"/>
</dbReference>
<keyword evidence="8" id="KW-1185">Reference proteome</keyword>
<organism evidence="7 8">
    <name type="scientific">Lactuca saligna</name>
    <name type="common">Willowleaf lettuce</name>
    <dbReference type="NCBI Taxonomy" id="75948"/>
    <lineage>
        <taxon>Eukaryota</taxon>
        <taxon>Viridiplantae</taxon>
        <taxon>Streptophyta</taxon>
        <taxon>Embryophyta</taxon>
        <taxon>Tracheophyta</taxon>
        <taxon>Spermatophyta</taxon>
        <taxon>Magnoliopsida</taxon>
        <taxon>eudicotyledons</taxon>
        <taxon>Gunneridae</taxon>
        <taxon>Pentapetalae</taxon>
        <taxon>asterids</taxon>
        <taxon>campanulids</taxon>
        <taxon>Asterales</taxon>
        <taxon>Asteraceae</taxon>
        <taxon>Cichorioideae</taxon>
        <taxon>Cichorieae</taxon>
        <taxon>Lactucinae</taxon>
        <taxon>Lactuca</taxon>
    </lineage>
</organism>
<dbReference type="GO" id="GO:0005634">
    <property type="term" value="C:nucleus"/>
    <property type="evidence" value="ECO:0007669"/>
    <property type="project" value="UniProtKB-SubCell"/>
</dbReference>
<feature type="domain" description="HORMA" evidence="6">
    <location>
        <begin position="1"/>
        <end position="119"/>
    </location>
</feature>
<comment type="subcellular location">
    <subcellularLocation>
        <location evidence="2">Chromosome</location>
    </subcellularLocation>
    <subcellularLocation>
        <location evidence="1">Nucleus</location>
    </subcellularLocation>
</comment>
<dbReference type="AlphaFoldDB" id="A0AA36ELP0"/>
<keyword evidence="4" id="KW-0539">Nucleus</keyword>
<dbReference type="PANTHER" id="PTHR48225:SF7">
    <property type="entry name" value="MEIOSIS-SPECIFIC PROTEIN HOP1"/>
    <property type="match status" value="1"/>
</dbReference>
<evidence type="ECO:0000259" key="6">
    <source>
        <dbReference type="PROSITE" id="PS50815"/>
    </source>
</evidence>
<sequence>MDVESRRLIDWMKKGVYDALQKKYLRTLMFSVCQTIKGPVIEEYSYTTKSLIFPLPLLAAAHQQFLAVGCSERFGHLGLAVTLITFEDRFKLYQIEQELGTEIKPTAFIIYILSSSSWL</sequence>